<protein>
    <recommendedName>
        <fullName evidence="3">Resolvase/invertase-type recombinase catalytic domain-containing protein</fullName>
    </recommendedName>
</protein>
<organism evidence="1 2">
    <name type="scientific">Nocardia wallacei</name>
    <dbReference type="NCBI Taxonomy" id="480035"/>
    <lineage>
        <taxon>Bacteria</taxon>
        <taxon>Bacillati</taxon>
        <taxon>Actinomycetota</taxon>
        <taxon>Actinomycetes</taxon>
        <taxon>Mycobacteriales</taxon>
        <taxon>Nocardiaceae</taxon>
        <taxon>Nocardia</taxon>
    </lineage>
</organism>
<proteinExistence type="predicted"/>
<name>A0A7G1KSJ2_9NOCA</name>
<dbReference type="KEGG" id="nwl:NWFMUON74_59020"/>
<dbReference type="RefSeq" id="WP_187684927.1">
    <property type="nucleotide sequence ID" value="NZ_AP023396.1"/>
</dbReference>
<keyword evidence="2" id="KW-1185">Reference proteome</keyword>
<dbReference type="GeneID" id="80350322"/>
<accession>A0A7G1KSJ2</accession>
<gene>
    <name evidence="1" type="ORF">NWFMUON74_59020</name>
</gene>
<evidence type="ECO:0000313" key="1">
    <source>
        <dbReference type="EMBL" id="BCK58130.1"/>
    </source>
</evidence>
<reference evidence="1 2" key="1">
    <citation type="submission" date="2020-08" db="EMBL/GenBank/DDBJ databases">
        <title>Genome Sequencing of Nocardia wallacei strain FMUON74 and assembly.</title>
        <authorList>
            <person name="Toyokawa M."/>
            <person name="Uesaka K."/>
        </authorList>
    </citation>
    <scope>NUCLEOTIDE SEQUENCE [LARGE SCALE GENOMIC DNA]</scope>
    <source>
        <strain evidence="1 2">FMUON74</strain>
    </source>
</reference>
<evidence type="ECO:0000313" key="2">
    <source>
        <dbReference type="Proteomes" id="UP000516173"/>
    </source>
</evidence>
<dbReference type="EMBL" id="AP023396">
    <property type="protein sequence ID" value="BCK58130.1"/>
    <property type="molecule type" value="Genomic_DNA"/>
</dbReference>
<dbReference type="Proteomes" id="UP000516173">
    <property type="component" value="Chromosome"/>
</dbReference>
<dbReference type="AlphaFoldDB" id="A0A7G1KSJ2"/>
<evidence type="ECO:0008006" key="3">
    <source>
        <dbReference type="Google" id="ProtNLM"/>
    </source>
</evidence>
<sequence length="143" mass="15952">MTVSATLALPTRREQPFVIGYLRTDLCRPLSSVRWGAAEDDAEQAIRAIAARHDWHLLYLLRVQPQPDVIAEPIEHLLNFAHMIAPDAIVVPKRLHLRDAQGADRLDEVCRACRVVTAAPEKLWPCTGSDIAFDPAEPTGTPW</sequence>